<organism evidence="4 5">
    <name type="scientific">Paenibacillus medicaginis</name>
    <dbReference type="NCBI Taxonomy" id="1470560"/>
    <lineage>
        <taxon>Bacteria</taxon>
        <taxon>Bacillati</taxon>
        <taxon>Bacillota</taxon>
        <taxon>Bacilli</taxon>
        <taxon>Bacillales</taxon>
        <taxon>Paenibacillaceae</taxon>
        <taxon>Paenibacillus</taxon>
    </lineage>
</organism>
<dbReference type="EMBL" id="JBHIRY010000001">
    <property type="protein sequence ID" value="MFB5759120.1"/>
    <property type="molecule type" value="Genomic_DNA"/>
</dbReference>
<name>A0ABV5BV02_9BACL</name>
<dbReference type="Gene3D" id="2.150.10.10">
    <property type="entry name" value="Serralysin-like metalloprotease, C-terminal"/>
    <property type="match status" value="4"/>
</dbReference>
<dbReference type="Proteomes" id="UP001580430">
    <property type="component" value="Unassembled WGS sequence"/>
</dbReference>
<dbReference type="RefSeq" id="WP_375518372.1">
    <property type="nucleotide sequence ID" value="NZ_JBHIRY010000001.1"/>
</dbReference>
<evidence type="ECO:0000259" key="3">
    <source>
        <dbReference type="Pfam" id="PF11962"/>
    </source>
</evidence>
<comment type="caution">
    <text evidence="4">The sequence shown here is derived from an EMBL/GenBank/DDBJ whole genome shotgun (WGS) entry which is preliminary data.</text>
</comment>
<dbReference type="Pfam" id="PF05658">
    <property type="entry name" value="YadA_head"/>
    <property type="match status" value="4"/>
</dbReference>
<evidence type="ECO:0000313" key="4">
    <source>
        <dbReference type="EMBL" id="MFB5759120.1"/>
    </source>
</evidence>
<accession>A0ABV5BV02</accession>
<protein>
    <submittedName>
        <fullName evidence="4">Peptidase G2 autoproteolytic cleavage domain-containing protein</fullName>
    </submittedName>
</protein>
<dbReference type="SUPFAM" id="SSF101967">
    <property type="entry name" value="Adhesin YadA, collagen-binding domain"/>
    <property type="match status" value="3"/>
</dbReference>
<feature type="domain" description="Peptidase G2 IMC autoproteolytic cleavage" evidence="3">
    <location>
        <begin position="661"/>
        <end position="860"/>
    </location>
</feature>
<feature type="domain" description="Trimeric autotransporter adhesin YadA-like head" evidence="2">
    <location>
        <begin position="564"/>
        <end position="585"/>
    </location>
</feature>
<feature type="compositionally biased region" description="Polar residues" evidence="1">
    <location>
        <begin position="565"/>
        <end position="581"/>
    </location>
</feature>
<feature type="domain" description="Trimeric autotransporter adhesin YadA-like head" evidence="2">
    <location>
        <begin position="311"/>
        <end position="337"/>
    </location>
</feature>
<dbReference type="InterPro" id="IPR008640">
    <property type="entry name" value="Adhesin_Head_dom"/>
</dbReference>
<feature type="domain" description="Trimeric autotransporter adhesin YadA-like head" evidence="2">
    <location>
        <begin position="227"/>
        <end position="253"/>
    </location>
</feature>
<sequence>MAKPIKVNTGTSTEPIWTEINVRANIGTGKDSTAEGYNTKATGDYSHTEGYMTTAAGQSSHAEGALSTASGSYSHAEGNSVASGSYAHAEGRSAASGNASHAEGYHTKAGGNASHAEGQETKALSTSAHAEGQSTVAMHGYSYSIAEWNTEQKTITTYETIDTSITVSNFALIILQDSNGTTYTIETILSAIDYSNNIVSLGVDIDFNSQFPQFIVFRAASDFPTHAEGQRTLALGRATHAEGENTKALGDYAHAEGYNTEASGQGSHTEGSATKATGDFSHTEGIGTIASADSTHAEGYETTASADSAHAEGKYTKALGPASHAEGQNTTATGASAHAEGYSTKATGGYSHAEGYNTTAAGNYSHSEGTATSASGKASHAEGEATTALGMYTHTEGKGTVALSGTQYTIASYNSQQKTFVTKENIDNKFVSTNIPVFVALYDFYSTLTVSETIPTSVDYVNKTIVLGNLNVDLRLNTPKYIISKIDREYPAHAEGFYTYSLGHSSHTEGKMTLAMGDHSHAEGGSTITSGMYSHAEGIVALASGFASHAEGNSTIASGFHSHAEGQNTTASGENSHAEGSNTIASNFYSHAEGSRTAASGLASHAEGSNTIASGDYSHAEGNGTNANFYGSHIMGQFGDASAAYSWNLANGTSTTAKGLAAKILQSGAMYADSTYNSTGADYAELFEWFDGNTENEDRVGYFVTLDGMKIRKATSNDTYILGIVSSNPSVIGDSSGLRWNGKYITDEWDRIQHEFVTISAETATVKEHVETQNEDGTTTIKEVEKVIEVIPERIEWQPKLNPDWNPDEPYVERIIRPEWDAIGMMGKLFVRDDGTCEVNGYAKPNDEGIATKSDSGYRVLRRKSTNIIEVLVK</sequence>
<evidence type="ECO:0000259" key="2">
    <source>
        <dbReference type="Pfam" id="PF05658"/>
    </source>
</evidence>
<dbReference type="InterPro" id="IPR011049">
    <property type="entry name" value="Serralysin-like_metalloprot_C"/>
</dbReference>
<dbReference type="CDD" id="cd12820">
    <property type="entry name" value="LbR_YadA-like"/>
    <property type="match status" value="3"/>
</dbReference>
<dbReference type="InterPro" id="IPR021865">
    <property type="entry name" value="Peptidase_G2"/>
</dbReference>
<proteinExistence type="predicted"/>
<feature type="domain" description="Trimeric autotransporter adhesin YadA-like head" evidence="2">
    <location>
        <begin position="28"/>
        <end position="46"/>
    </location>
</feature>
<feature type="region of interest" description="Disordered" evidence="1">
    <location>
        <begin position="92"/>
        <end position="130"/>
    </location>
</feature>
<feature type="region of interest" description="Disordered" evidence="1">
    <location>
        <begin position="258"/>
        <end position="281"/>
    </location>
</feature>
<gene>
    <name evidence="4" type="ORF">ACE5LO_01805</name>
</gene>
<evidence type="ECO:0000256" key="1">
    <source>
        <dbReference type="SAM" id="MobiDB-lite"/>
    </source>
</evidence>
<feature type="region of interest" description="Disordered" evidence="1">
    <location>
        <begin position="557"/>
        <end position="581"/>
    </location>
</feature>
<keyword evidence="5" id="KW-1185">Reference proteome</keyword>
<feature type="compositionally biased region" description="Polar residues" evidence="1">
    <location>
        <begin position="260"/>
        <end position="275"/>
    </location>
</feature>
<dbReference type="Pfam" id="PF11962">
    <property type="entry name" value="Peptidase_G2"/>
    <property type="match status" value="1"/>
</dbReference>
<evidence type="ECO:0000313" key="5">
    <source>
        <dbReference type="Proteomes" id="UP001580430"/>
    </source>
</evidence>
<dbReference type="Gene3D" id="4.10.80.40">
    <property type="entry name" value="succinate dehydrogenase protein domain"/>
    <property type="match status" value="1"/>
</dbReference>
<dbReference type="Gene3D" id="2.40.300.10">
    <property type="entry name" value="Head decoration protein D"/>
    <property type="match status" value="1"/>
</dbReference>
<reference evidence="4 5" key="1">
    <citation type="submission" date="2024-09" db="EMBL/GenBank/DDBJ databases">
        <title>Paenibacillus zeirhizospherea sp. nov., isolated from surface of the maize (Zea mays) roots in a horticulture field, Hungary.</title>
        <authorList>
            <person name="Marton D."/>
            <person name="Farkas M."/>
            <person name="Bedics A."/>
            <person name="Toth E."/>
            <person name="Tancsics A."/>
            <person name="Boka K."/>
            <person name="Marati G."/>
            <person name="Kriszt B."/>
            <person name="Cserhati M."/>
        </authorList>
    </citation>
    <scope>NUCLEOTIDE SEQUENCE [LARGE SCALE GENOMIC DNA]</scope>
    <source>
        <strain evidence="4 5">JCM 18446</strain>
    </source>
</reference>
<feature type="region of interest" description="Disordered" evidence="1">
    <location>
        <begin position="68"/>
        <end position="87"/>
    </location>
</feature>